<organism evidence="2 3">
    <name type="scientific">Hesseltinella vesiculosa</name>
    <dbReference type="NCBI Taxonomy" id="101127"/>
    <lineage>
        <taxon>Eukaryota</taxon>
        <taxon>Fungi</taxon>
        <taxon>Fungi incertae sedis</taxon>
        <taxon>Mucoromycota</taxon>
        <taxon>Mucoromycotina</taxon>
        <taxon>Mucoromycetes</taxon>
        <taxon>Mucorales</taxon>
        <taxon>Cunninghamellaceae</taxon>
        <taxon>Hesseltinella</taxon>
    </lineage>
</organism>
<comment type="caution">
    <text evidence="2">The sequence shown here is derived from an EMBL/GenBank/DDBJ whole genome shotgun (WGS) entry which is preliminary data.</text>
</comment>
<dbReference type="EMBL" id="MCGT01000019">
    <property type="protein sequence ID" value="ORX51924.1"/>
    <property type="molecule type" value="Genomic_DNA"/>
</dbReference>
<dbReference type="Proteomes" id="UP000242146">
    <property type="component" value="Unassembled WGS sequence"/>
</dbReference>
<protein>
    <submittedName>
        <fullName evidence="2">Uncharacterized protein</fullName>
    </submittedName>
</protein>
<evidence type="ECO:0000313" key="2">
    <source>
        <dbReference type="EMBL" id="ORX51924.1"/>
    </source>
</evidence>
<feature type="transmembrane region" description="Helical" evidence="1">
    <location>
        <begin position="17"/>
        <end position="39"/>
    </location>
</feature>
<accession>A0A1X2GEG3</accession>
<sequence>MQPEPSSQKKLIKHKDFLFAGIPEPTFLMTTLFCLIVSADSTKGTGKKKERKTSKPLSFISLPDRKKVCPRPSLFLEKVNC</sequence>
<name>A0A1X2GEG3_9FUNG</name>
<evidence type="ECO:0000313" key="3">
    <source>
        <dbReference type="Proteomes" id="UP000242146"/>
    </source>
</evidence>
<dbReference type="AlphaFoldDB" id="A0A1X2GEG3"/>
<evidence type="ECO:0000256" key="1">
    <source>
        <dbReference type="SAM" id="Phobius"/>
    </source>
</evidence>
<keyword evidence="1" id="KW-0472">Membrane</keyword>
<gene>
    <name evidence="2" type="ORF">DM01DRAFT_1336918</name>
</gene>
<keyword evidence="1" id="KW-1133">Transmembrane helix</keyword>
<keyword evidence="3" id="KW-1185">Reference proteome</keyword>
<keyword evidence="1" id="KW-0812">Transmembrane</keyword>
<proteinExistence type="predicted"/>
<reference evidence="2 3" key="1">
    <citation type="submission" date="2016-07" db="EMBL/GenBank/DDBJ databases">
        <title>Pervasive Adenine N6-methylation of Active Genes in Fungi.</title>
        <authorList>
            <consortium name="DOE Joint Genome Institute"/>
            <person name="Mondo S.J."/>
            <person name="Dannebaum R.O."/>
            <person name="Kuo R.C."/>
            <person name="Labutti K."/>
            <person name="Haridas S."/>
            <person name="Kuo A."/>
            <person name="Salamov A."/>
            <person name="Ahrendt S.R."/>
            <person name="Lipzen A."/>
            <person name="Sullivan W."/>
            <person name="Andreopoulos W.B."/>
            <person name="Clum A."/>
            <person name="Lindquist E."/>
            <person name="Daum C."/>
            <person name="Ramamoorthy G.K."/>
            <person name="Gryganskyi A."/>
            <person name="Culley D."/>
            <person name="Magnuson J.K."/>
            <person name="James T.Y."/>
            <person name="O'Malley M.A."/>
            <person name="Stajich J.E."/>
            <person name="Spatafora J.W."/>
            <person name="Visel A."/>
            <person name="Grigoriev I.V."/>
        </authorList>
    </citation>
    <scope>NUCLEOTIDE SEQUENCE [LARGE SCALE GENOMIC DNA]</scope>
    <source>
        <strain evidence="2 3">NRRL 3301</strain>
    </source>
</reference>